<feature type="transmembrane region" description="Helical" evidence="8">
    <location>
        <begin position="120"/>
        <end position="141"/>
    </location>
</feature>
<evidence type="ECO:0000256" key="1">
    <source>
        <dbReference type="ARBA" id="ARBA00004370"/>
    </source>
</evidence>
<evidence type="ECO:0000256" key="6">
    <source>
        <dbReference type="ARBA" id="ARBA00023004"/>
    </source>
</evidence>
<keyword evidence="3 8" id="KW-0812">Transmembrane</keyword>
<gene>
    <name evidence="9" type="ORF">CLV29_1447</name>
</gene>
<dbReference type="EMBL" id="SOAW01000001">
    <property type="protein sequence ID" value="TDT33815.1"/>
    <property type="molecule type" value="Genomic_DNA"/>
</dbReference>
<dbReference type="InterPro" id="IPR034804">
    <property type="entry name" value="SQR/QFR_C/D"/>
</dbReference>
<name>A0A4R7J918_9ACTN</name>
<evidence type="ECO:0000256" key="8">
    <source>
        <dbReference type="SAM" id="Phobius"/>
    </source>
</evidence>
<accession>A0A4R7J918</accession>
<sequence length="238" mass="25864">MTTVDRPPTAGTSPPRPMISNFWAKTIMAITGLIFAAFVFVHMYGNLHIYYGAQAFDEYAHWLRTLLEPLLPYSGVLWILRVVLLICLVLHVGCAVLLHVRSRQARGPHRRPGLRRTEAWLARSMLASGVIIGLFVIFHILDLTIGLQPAATDVFTHGAAYANLVASFRRPLVAAFYILAMLVLSAHLAHGIWAAANDLGATGKRLRQVAVIVAGLVALAVCVGNISIPVMVLTGGLQ</sequence>
<dbReference type="RefSeq" id="WP_133754264.1">
    <property type="nucleotide sequence ID" value="NZ_CP171129.1"/>
</dbReference>
<organism evidence="9 10">
    <name type="scientific">Naumannella halotolerans</name>
    <dbReference type="NCBI Taxonomy" id="993414"/>
    <lineage>
        <taxon>Bacteria</taxon>
        <taxon>Bacillati</taxon>
        <taxon>Actinomycetota</taxon>
        <taxon>Actinomycetes</taxon>
        <taxon>Propionibacteriales</taxon>
        <taxon>Propionibacteriaceae</taxon>
        <taxon>Naumannella</taxon>
    </lineage>
</organism>
<dbReference type="CDD" id="cd03498">
    <property type="entry name" value="SQR_TypeB_2_TM"/>
    <property type="match status" value="1"/>
</dbReference>
<evidence type="ECO:0000256" key="7">
    <source>
        <dbReference type="ARBA" id="ARBA00023136"/>
    </source>
</evidence>
<dbReference type="InterPro" id="IPR011138">
    <property type="entry name" value="Cytochrome_b-558"/>
</dbReference>
<comment type="subcellular location">
    <subcellularLocation>
        <location evidence="1">Membrane</location>
    </subcellularLocation>
</comment>
<keyword evidence="5 8" id="KW-1133">Transmembrane helix</keyword>
<evidence type="ECO:0000256" key="3">
    <source>
        <dbReference type="ARBA" id="ARBA00022692"/>
    </source>
</evidence>
<feature type="transmembrane region" description="Helical" evidence="8">
    <location>
        <begin position="22"/>
        <end position="44"/>
    </location>
</feature>
<dbReference type="AlphaFoldDB" id="A0A4R7J918"/>
<keyword evidence="2" id="KW-0349">Heme</keyword>
<feature type="transmembrane region" description="Helical" evidence="8">
    <location>
        <begin position="208"/>
        <end position="232"/>
    </location>
</feature>
<dbReference type="GO" id="GO:0016020">
    <property type="term" value="C:membrane"/>
    <property type="evidence" value="ECO:0007669"/>
    <property type="project" value="UniProtKB-SubCell"/>
</dbReference>
<comment type="caution">
    <text evidence="9">The sequence shown here is derived from an EMBL/GenBank/DDBJ whole genome shotgun (WGS) entry which is preliminary data.</text>
</comment>
<evidence type="ECO:0000256" key="2">
    <source>
        <dbReference type="ARBA" id="ARBA00022617"/>
    </source>
</evidence>
<keyword evidence="6" id="KW-0408">Iron</keyword>
<evidence type="ECO:0000313" key="10">
    <source>
        <dbReference type="Proteomes" id="UP000295371"/>
    </source>
</evidence>
<feature type="transmembrane region" description="Helical" evidence="8">
    <location>
        <begin position="174"/>
        <end position="196"/>
    </location>
</feature>
<keyword evidence="7 8" id="KW-0472">Membrane</keyword>
<dbReference type="Proteomes" id="UP000295371">
    <property type="component" value="Unassembled WGS sequence"/>
</dbReference>
<keyword evidence="10" id="KW-1185">Reference proteome</keyword>
<proteinExistence type="predicted"/>
<keyword evidence="4" id="KW-0479">Metal-binding</keyword>
<dbReference type="Gene3D" id="1.20.1300.10">
    <property type="entry name" value="Fumarate reductase/succinate dehydrogenase, transmembrane subunit"/>
    <property type="match status" value="1"/>
</dbReference>
<evidence type="ECO:0000256" key="4">
    <source>
        <dbReference type="ARBA" id="ARBA00022723"/>
    </source>
</evidence>
<dbReference type="GO" id="GO:0046872">
    <property type="term" value="F:metal ion binding"/>
    <property type="evidence" value="ECO:0007669"/>
    <property type="project" value="UniProtKB-KW"/>
</dbReference>
<reference evidence="9 10" key="1">
    <citation type="submission" date="2019-03" db="EMBL/GenBank/DDBJ databases">
        <title>Genomic Encyclopedia of Archaeal and Bacterial Type Strains, Phase II (KMG-II): from individual species to whole genera.</title>
        <authorList>
            <person name="Goeker M."/>
        </authorList>
    </citation>
    <scope>NUCLEOTIDE SEQUENCE [LARGE SCALE GENOMIC DNA]</scope>
    <source>
        <strain evidence="9 10">DSM 24323</strain>
    </source>
</reference>
<feature type="transmembrane region" description="Helical" evidence="8">
    <location>
        <begin position="76"/>
        <end position="100"/>
    </location>
</feature>
<evidence type="ECO:0000256" key="5">
    <source>
        <dbReference type="ARBA" id="ARBA00022989"/>
    </source>
</evidence>
<dbReference type="OrthoDB" id="9788081at2"/>
<dbReference type="SUPFAM" id="SSF81343">
    <property type="entry name" value="Fumarate reductase respiratory complex transmembrane subunits"/>
    <property type="match status" value="1"/>
</dbReference>
<dbReference type="Pfam" id="PF01127">
    <property type="entry name" value="Sdh_cyt"/>
    <property type="match status" value="1"/>
</dbReference>
<dbReference type="InterPro" id="IPR000701">
    <property type="entry name" value="SuccDH_FuR_B_TM-su"/>
</dbReference>
<protein>
    <submittedName>
        <fullName evidence="9">Succinate dehydrogenase / fumarate reductase cytochrome b subunit</fullName>
    </submittedName>
</protein>
<evidence type="ECO:0000313" key="9">
    <source>
        <dbReference type="EMBL" id="TDT33815.1"/>
    </source>
</evidence>
<dbReference type="NCBIfam" id="TIGR02046">
    <property type="entry name" value="sdhC_b558_fam"/>
    <property type="match status" value="1"/>
</dbReference>